<organism evidence="1 2">
    <name type="scientific">Piedraia hortae CBS 480.64</name>
    <dbReference type="NCBI Taxonomy" id="1314780"/>
    <lineage>
        <taxon>Eukaryota</taxon>
        <taxon>Fungi</taxon>
        <taxon>Dikarya</taxon>
        <taxon>Ascomycota</taxon>
        <taxon>Pezizomycotina</taxon>
        <taxon>Dothideomycetes</taxon>
        <taxon>Dothideomycetidae</taxon>
        <taxon>Capnodiales</taxon>
        <taxon>Piedraiaceae</taxon>
        <taxon>Piedraia</taxon>
    </lineage>
</organism>
<keyword evidence="2" id="KW-1185">Reference proteome</keyword>
<dbReference type="GO" id="GO:0005829">
    <property type="term" value="C:cytosol"/>
    <property type="evidence" value="ECO:0007669"/>
    <property type="project" value="TreeGrafter"/>
</dbReference>
<dbReference type="InterPro" id="IPR019410">
    <property type="entry name" value="Methyltransf_16"/>
</dbReference>
<sequence length="256" mass="28173">MPGNTLGFLDQLGLKVDDVDEETFSLFFRASALTGLGMVNPRAQELDITIGNKDYMVMQSPGALLSKGSKGTTGAVLWRTSLAFAQSISDPRCELRGEANVFNSQTTVLELGSGTSGLLARVLAPFVKTVIATDQFHTLKQLRANVEGYDSIKVMPLDWEETDIGLQLRSHGLGQGIDVVIACDCIYNEALIAPFVQTCTDICRLRPAICIIAQHLRQEDIFAAWLLRFSRFFHTWRMPEGFLGHGDLVVHIGTLK</sequence>
<dbReference type="SUPFAM" id="SSF53335">
    <property type="entry name" value="S-adenosyl-L-methionine-dependent methyltransferases"/>
    <property type="match status" value="1"/>
</dbReference>
<dbReference type="Gene3D" id="3.40.50.150">
    <property type="entry name" value="Vaccinia Virus protein VP39"/>
    <property type="match status" value="1"/>
</dbReference>
<dbReference type="Proteomes" id="UP000799421">
    <property type="component" value="Unassembled WGS sequence"/>
</dbReference>
<dbReference type="InterPro" id="IPR029063">
    <property type="entry name" value="SAM-dependent_MTases_sf"/>
</dbReference>
<dbReference type="Pfam" id="PF10294">
    <property type="entry name" value="Methyltransf_16"/>
    <property type="match status" value="1"/>
</dbReference>
<dbReference type="GO" id="GO:0032991">
    <property type="term" value="C:protein-containing complex"/>
    <property type="evidence" value="ECO:0007669"/>
    <property type="project" value="TreeGrafter"/>
</dbReference>
<dbReference type="EMBL" id="MU005957">
    <property type="protein sequence ID" value="KAF2864406.1"/>
    <property type="molecule type" value="Genomic_DNA"/>
</dbReference>
<reference evidence="1" key="1">
    <citation type="journal article" date="2020" name="Stud. Mycol.">
        <title>101 Dothideomycetes genomes: a test case for predicting lifestyles and emergence of pathogens.</title>
        <authorList>
            <person name="Haridas S."/>
            <person name="Albert R."/>
            <person name="Binder M."/>
            <person name="Bloem J."/>
            <person name="Labutti K."/>
            <person name="Salamov A."/>
            <person name="Andreopoulos B."/>
            <person name="Baker S."/>
            <person name="Barry K."/>
            <person name="Bills G."/>
            <person name="Bluhm B."/>
            <person name="Cannon C."/>
            <person name="Castanera R."/>
            <person name="Culley D."/>
            <person name="Daum C."/>
            <person name="Ezra D."/>
            <person name="Gonzalez J."/>
            <person name="Henrissat B."/>
            <person name="Kuo A."/>
            <person name="Liang C."/>
            <person name="Lipzen A."/>
            <person name="Lutzoni F."/>
            <person name="Magnuson J."/>
            <person name="Mondo S."/>
            <person name="Nolan M."/>
            <person name="Ohm R."/>
            <person name="Pangilinan J."/>
            <person name="Park H.-J."/>
            <person name="Ramirez L."/>
            <person name="Alfaro M."/>
            <person name="Sun H."/>
            <person name="Tritt A."/>
            <person name="Yoshinaga Y."/>
            <person name="Zwiers L.-H."/>
            <person name="Turgeon B."/>
            <person name="Goodwin S."/>
            <person name="Spatafora J."/>
            <person name="Crous P."/>
            <person name="Grigoriev I."/>
        </authorList>
    </citation>
    <scope>NUCLEOTIDE SEQUENCE</scope>
    <source>
        <strain evidence="1">CBS 480.64</strain>
    </source>
</reference>
<name>A0A6A7CA07_9PEZI</name>
<dbReference type="OrthoDB" id="2529286at2759"/>
<evidence type="ECO:0000313" key="1">
    <source>
        <dbReference type="EMBL" id="KAF2864406.1"/>
    </source>
</evidence>
<gene>
    <name evidence="1" type="ORF">K470DRAFT_208434</name>
</gene>
<dbReference type="PANTHER" id="PTHR14614:SF109">
    <property type="entry name" value="RIBOSOMAL LYSINE N-METHYLTRANSFERASE 5"/>
    <property type="match status" value="1"/>
</dbReference>
<dbReference type="PANTHER" id="PTHR14614">
    <property type="entry name" value="HEPATOCELLULAR CARCINOMA-ASSOCIATED ANTIGEN"/>
    <property type="match status" value="1"/>
</dbReference>
<evidence type="ECO:0000313" key="2">
    <source>
        <dbReference type="Proteomes" id="UP000799421"/>
    </source>
</evidence>
<proteinExistence type="predicted"/>
<dbReference type="AlphaFoldDB" id="A0A6A7CA07"/>
<accession>A0A6A7CA07</accession>
<protein>
    <submittedName>
        <fullName evidence="1">Uncharacterized protein</fullName>
    </submittedName>
</protein>
<dbReference type="GO" id="GO:0008757">
    <property type="term" value="F:S-adenosylmethionine-dependent methyltransferase activity"/>
    <property type="evidence" value="ECO:0007669"/>
    <property type="project" value="UniProtKB-ARBA"/>
</dbReference>